<evidence type="ECO:0000313" key="6">
    <source>
        <dbReference type="Proteomes" id="UP000256829"/>
    </source>
</evidence>
<keyword evidence="3" id="KW-0732">Signal</keyword>
<protein>
    <submittedName>
        <fullName evidence="5">YaiO family outer membrane beta-barrel protein</fullName>
    </submittedName>
</protein>
<dbReference type="Proteomes" id="UP000256829">
    <property type="component" value="Unassembled WGS sequence"/>
</dbReference>
<dbReference type="InterPro" id="IPR030887">
    <property type="entry name" value="Beta-barrel_YaiO"/>
</dbReference>
<feature type="signal peptide" evidence="3">
    <location>
        <begin position="1"/>
        <end position="21"/>
    </location>
</feature>
<dbReference type="PROSITE" id="PS50005">
    <property type="entry name" value="TPR"/>
    <property type="match status" value="1"/>
</dbReference>
<organism evidence="5 6">
    <name type="scientific">Lysobacter soli</name>
    <dbReference type="NCBI Taxonomy" id="453783"/>
    <lineage>
        <taxon>Bacteria</taxon>
        <taxon>Pseudomonadati</taxon>
        <taxon>Pseudomonadota</taxon>
        <taxon>Gammaproteobacteria</taxon>
        <taxon>Lysobacterales</taxon>
        <taxon>Lysobacteraceae</taxon>
        <taxon>Lysobacter</taxon>
    </lineage>
</organism>
<keyword evidence="6" id="KW-1185">Reference proteome</keyword>
<evidence type="ECO:0000256" key="2">
    <source>
        <dbReference type="SAM" id="MobiDB-lite"/>
    </source>
</evidence>
<dbReference type="SUPFAM" id="SSF48452">
    <property type="entry name" value="TPR-like"/>
    <property type="match status" value="1"/>
</dbReference>
<dbReference type="InterPro" id="IPR011990">
    <property type="entry name" value="TPR-like_helical_dom_sf"/>
</dbReference>
<dbReference type="InterPro" id="IPR019734">
    <property type="entry name" value="TPR_rpt"/>
</dbReference>
<dbReference type="Gene3D" id="1.25.40.10">
    <property type="entry name" value="Tetratricopeptide repeat domain"/>
    <property type="match status" value="1"/>
</dbReference>
<evidence type="ECO:0000259" key="4">
    <source>
        <dbReference type="Pfam" id="PF19413"/>
    </source>
</evidence>
<dbReference type="NCBIfam" id="TIGR04390">
    <property type="entry name" value="OMP_YaiO_dom"/>
    <property type="match status" value="1"/>
</dbReference>
<reference evidence="5 6" key="1">
    <citation type="submission" date="2018-08" db="EMBL/GenBank/DDBJ databases">
        <title>Lysobacter soli KCTC 22011, whole genome shotgun sequence.</title>
        <authorList>
            <person name="Zhang X."/>
            <person name="Feng G."/>
            <person name="Zhu H."/>
        </authorList>
    </citation>
    <scope>NUCLEOTIDE SEQUENCE [LARGE SCALE GENOMIC DNA]</scope>
    <source>
        <strain evidence="5 6">KCTC 22011</strain>
    </source>
</reference>
<gene>
    <name evidence="5" type="primary">yaiO</name>
    <name evidence="5" type="ORF">DX912_07580</name>
</gene>
<dbReference type="Pfam" id="PF13176">
    <property type="entry name" value="TPR_7"/>
    <property type="match status" value="1"/>
</dbReference>
<name>A0A3D8VES7_9GAMM</name>
<feature type="domain" description="YaiO beta-barrel" evidence="4">
    <location>
        <begin position="164"/>
        <end position="332"/>
    </location>
</feature>
<dbReference type="Pfam" id="PF19413">
    <property type="entry name" value="YaiO"/>
    <property type="match status" value="1"/>
</dbReference>
<feature type="region of interest" description="Disordered" evidence="2">
    <location>
        <begin position="139"/>
        <end position="167"/>
    </location>
</feature>
<evidence type="ECO:0000313" key="5">
    <source>
        <dbReference type="EMBL" id="RDY67769.1"/>
    </source>
</evidence>
<feature type="repeat" description="TPR" evidence="1">
    <location>
        <begin position="54"/>
        <end position="87"/>
    </location>
</feature>
<sequence>MRDAARLSVLGLAMTLCTANAQTVEQAQALVELRKYADAARVLEQRLAIAPDDADAMFLLARTHAWNGEPTRALPLYERLLARAPDNVDYLLGYGQALGWAGRNEEAIEVLTRAQRLAPDYADIGPALAQARAAQAAAVSPEPLLPSPTDAPRAAAPQTPERRRTVSVSARHDWLDGAYDDWSGVRVDASSSQRGRFGGYGALTADRRFDLDDVGIEAGALLPLGETWLLQPEVGVVPDADFLPRYYADLRVQHTFAHGWIGSASLRTSDYPDTRVDRLAVGVERYWSQWRAAYTFNLTRLRDTHSPGHDVRLARAYGDGSEIGLQLAFGREAALVDTGVVASDVRGAVLFGRHVFAQRWSWLWNAGVVEQGDLYTRRGIGIGLERRF</sequence>
<dbReference type="SMART" id="SM00028">
    <property type="entry name" value="TPR"/>
    <property type="match status" value="3"/>
</dbReference>
<feature type="chain" id="PRO_5017710999" evidence="3">
    <location>
        <begin position="22"/>
        <end position="388"/>
    </location>
</feature>
<dbReference type="Pfam" id="PF14559">
    <property type="entry name" value="TPR_19"/>
    <property type="match status" value="1"/>
</dbReference>
<dbReference type="EMBL" id="QTJR01000004">
    <property type="protein sequence ID" value="RDY67769.1"/>
    <property type="molecule type" value="Genomic_DNA"/>
</dbReference>
<evidence type="ECO:0000256" key="3">
    <source>
        <dbReference type="SAM" id="SignalP"/>
    </source>
</evidence>
<proteinExistence type="predicted"/>
<accession>A0A3D8VES7</accession>
<dbReference type="AlphaFoldDB" id="A0A3D8VES7"/>
<keyword evidence="1" id="KW-0802">TPR repeat</keyword>
<comment type="caution">
    <text evidence="5">The sequence shown here is derived from an EMBL/GenBank/DDBJ whole genome shotgun (WGS) entry which is preliminary data.</text>
</comment>
<evidence type="ECO:0000256" key="1">
    <source>
        <dbReference type="PROSITE-ProRule" id="PRU00339"/>
    </source>
</evidence>